<organism evidence="2 3">
    <name type="scientific">Fictibacillus enclensis</name>
    <dbReference type="NCBI Taxonomy" id="1017270"/>
    <lineage>
        <taxon>Bacteria</taxon>
        <taxon>Bacillati</taxon>
        <taxon>Bacillota</taxon>
        <taxon>Bacilli</taxon>
        <taxon>Bacillales</taxon>
        <taxon>Fictibacillaceae</taxon>
        <taxon>Fictibacillus</taxon>
    </lineage>
</organism>
<sequence>MFRILFLLLLIVPAAEIVILVWVGHQIGPLPTFILIVLTSLLGAWLAKKEGLHALRLAQSQLQNGQVPGFVLIDGICILAGGIFLFTPGFISDLIGVLLLIPPTRAVAKAWLLRYFQRKIKSGQYQFYWKR</sequence>
<accession>A0A0V8J9U5</accession>
<feature type="transmembrane region" description="Helical" evidence="1">
    <location>
        <begin position="27"/>
        <end position="47"/>
    </location>
</feature>
<proteinExistence type="predicted"/>
<dbReference type="Pfam" id="PF04186">
    <property type="entry name" value="FxsA"/>
    <property type="match status" value="1"/>
</dbReference>
<reference evidence="2 3" key="1">
    <citation type="journal article" date="2014" name="Antonie Van Leeuwenhoek">
        <title>Fictibacillus enclensis sp. nov., isolated from marine sediment.</title>
        <authorList>
            <person name="Dastager S.G."/>
            <person name="Mawlankar R."/>
            <person name="Srinivasan K."/>
            <person name="Tang S.K."/>
            <person name="Lee J.C."/>
            <person name="Ramana V.V."/>
            <person name="Shouche Y.S."/>
        </authorList>
    </citation>
    <scope>NUCLEOTIDE SEQUENCE [LARGE SCALE GENOMIC DNA]</scope>
    <source>
        <strain evidence="2 3">NIO-1003</strain>
    </source>
</reference>
<protein>
    <submittedName>
        <fullName evidence="2">Exlusion protein FxsA</fullName>
    </submittedName>
</protein>
<feature type="transmembrane region" description="Helical" evidence="1">
    <location>
        <begin position="67"/>
        <end position="88"/>
    </location>
</feature>
<feature type="transmembrane region" description="Helical" evidence="1">
    <location>
        <begin position="94"/>
        <end position="112"/>
    </location>
</feature>
<evidence type="ECO:0000313" key="2">
    <source>
        <dbReference type="EMBL" id="KSU83674.1"/>
    </source>
</evidence>
<name>A0A0V8J9U5_9BACL</name>
<dbReference type="PANTHER" id="PTHR35335:SF1">
    <property type="entry name" value="UPF0716 PROTEIN FXSA"/>
    <property type="match status" value="1"/>
</dbReference>
<dbReference type="GO" id="GO:0016020">
    <property type="term" value="C:membrane"/>
    <property type="evidence" value="ECO:0007669"/>
    <property type="project" value="InterPro"/>
</dbReference>
<dbReference type="EMBL" id="LNQN01000002">
    <property type="protein sequence ID" value="KSU83674.1"/>
    <property type="molecule type" value="Genomic_DNA"/>
</dbReference>
<keyword evidence="1" id="KW-1133">Transmembrane helix</keyword>
<dbReference type="NCBIfam" id="NF008528">
    <property type="entry name" value="PRK11463.1-2"/>
    <property type="match status" value="1"/>
</dbReference>
<keyword evidence="1" id="KW-0812">Transmembrane</keyword>
<comment type="caution">
    <text evidence="2">The sequence shown here is derived from an EMBL/GenBank/DDBJ whole genome shotgun (WGS) entry which is preliminary data.</text>
</comment>
<dbReference type="InterPro" id="IPR007313">
    <property type="entry name" value="FxsA"/>
</dbReference>
<evidence type="ECO:0000313" key="3">
    <source>
        <dbReference type="Proteomes" id="UP000054099"/>
    </source>
</evidence>
<keyword evidence="3" id="KW-1185">Reference proteome</keyword>
<dbReference type="PANTHER" id="PTHR35335">
    <property type="entry name" value="UPF0716 PROTEIN FXSA"/>
    <property type="match status" value="1"/>
</dbReference>
<gene>
    <name evidence="2" type="ORF">AS030_14110</name>
</gene>
<dbReference type="RefSeq" id="WP_061972512.1">
    <property type="nucleotide sequence ID" value="NZ_FMAV01000002.1"/>
</dbReference>
<dbReference type="AlphaFoldDB" id="A0A0V8J9U5"/>
<evidence type="ECO:0000256" key="1">
    <source>
        <dbReference type="SAM" id="Phobius"/>
    </source>
</evidence>
<dbReference type="Proteomes" id="UP000054099">
    <property type="component" value="Unassembled WGS sequence"/>
</dbReference>
<keyword evidence="1" id="KW-0472">Membrane</keyword>
<dbReference type="OrthoDB" id="9792788at2"/>